<dbReference type="Pfam" id="PF00400">
    <property type="entry name" value="WD40"/>
    <property type="match status" value="5"/>
</dbReference>
<dbReference type="EMBL" id="LN714486">
    <property type="protein sequence ID" value="CEL69962.1"/>
    <property type="molecule type" value="Genomic_DNA"/>
</dbReference>
<dbReference type="Gene3D" id="2.130.10.10">
    <property type="entry name" value="YVTN repeat-like/Quinoprotein amine dehydrogenase"/>
    <property type="match status" value="4"/>
</dbReference>
<dbReference type="GO" id="GO:0016226">
    <property type="term" value="P:iron-sulfur cluster assembly"/>
    <property type="evidence" value="ECO:0007669"/>
    <property type="project" value="UniProtKB-UniRule"/>
</dbReference>
<dbReference type="HAMAP" id="MF_03037">
    <property type="entry name" value="ciao1"/>
    <property type="match status" value="1"/>
</dbReference>
<dbReference type="VEuPathDB" id="ToxoDB:NCLIV_056580"/>
<evidence type="ECO:0000256" key="1">
    <source>
        <dbReference type="ARBA" id="ARBA00022574"/>
    </source>
</evidence>
<evidence type="ECO:0000313" key="7">
    <source>
        <dbReference type="EMBL" id="CEL69962.1"/>
    </source>
</evidence>
<comment type="function">
    <text evidence="3">Essential component of the cytosolic iron-sulfur (Fe/S) protein assembly machinery. Required for the maturation of extramitochondrial Fe/S proteins.</text>
</comment>
<name>F0VND8_NEOCL</name>
<evidence type="ECO:0000313" key="6">
    <source>
        <dbReference type="EMBL" id="CBZ55234.1"/>
    </source>
</evidence>
<feature type="region of interest" description="Disordered" evidence="5">
    <location>
        <begin position="49"/>
        <end position="153"/>
    </location>
</feature>
<feature type="compositionally biased region" description="Polar residues" evidence="5">
    <location>
        <begin position="493"/>
        <end position="510"/>
    </location>
</feature>
<evidence type="ECO:0000313" key="8">
    <source>
        <dbReference type="Proteomes" id="UP000007494"/>
    </source>
</evidence>
<feature type="compositionally biased region" description="Basic and acidic residues" evidence="5">
    <location>
        <begin position="278"/>
        <end position="304"/>
    </location>
</feature>
<feature type="region of interest" description="Disordered" evidence="5">
    <location>
        <begin position="433"/>
        <end position="510"/>
    </location>
</feature>
<feature type="compositionally biased region" description="Low complexity" evidence="5">
    <location>
        <begin position="434"/>
        <end position="445"/>
    </location>
</feature>
<evidence type="ECO:0000256" key="4">
    <source>
        <dbReference type="PROSITE-ProRule" id="PRU00221"/>
    </source>
</evidence>
<dbReference type="PANTHER" id="PTHR19920:SF0">
    <property type="entry name" value="CYTOSOLIC IRON-SULFUR PROTEIN ASSEMBLY PROTEIN CIAO1-RELATED"/>
    <property type="match status" value="1"/>
</dbReference>
<feature type="repeat" description="WD" evidence="4">
    <location>
        <begin position="342"/>
        <end position="373"/>
    </location>
</feature>
<dbReference type="GO" id="GO:0097361">
    <property type="term" value="C:cytosolic [4Fe-4S] assembly targeting complex"/>
    <property type="evidence" value="ECO:0007669"/>
    <property type="project" value="InterPro"/>
</dbReference>
<proteinExistence type="inferred from homology"/>
<dbReference type="EMBL" id="FR823392">
    <property type="protein sequence ID" value="CBZ55234.1"/>
    <property type="molecule type" value="Genomic_DNA"/>
</dbReference>
<reference evidence="6" key="1">
    <citation type="submission" date="2011-02" db="EMBL/GenBank/DDBJ databases">
        <authorList>
            <person name="Aslett M."/>
        </authorList>
    </citation>
    <scope>NUCLEOTIDE SEQUENCE</scope>
    <source>
        <strain evidence="6">Liverpool</strain>
    </source>
</reference>
<feature type="region of interest" description="Disordered" evidence="5">
    <location>
        <begin position="531"/>
        <end position="667"/>
    </location>
</feature>
<dbReference type="GeneID" id="13446949"/>
<keyword evidence="1 4" id="KW-0853">WD repeat</keyword>
<feature type="compositionally biased region" description="Basic and acidic residues" evidence="5">
    <location>
        <begin position="655"/>
        <end position="667"/>
    </location>
</feature>
<dbReference type="SUPFAM" id="SSF50978">
    <property type="entry name" value="WD40 repeat-like"/>
    <property type="match status" value="1"/>
</dbReference>
<feature type="repeat" description="WD" evidence="4">
    <location>
        <begin position="163"/>
        <end position="194"/>
    </location>
</feature>
<protein>
    <recommendedName>
        <fullName evidence="3">Probable cytosolic iron-sulfur protein assembly protein CIAO1 homolog</fullName>
    </recommendedName>
</protein>
<organism evidence="6 8">
    <name type="scientific">Neospora caninum (strain Liverpool)</name>
    <dbReference type="NCBI Taxonomy" id="572307"/>
    <lineage>
        <taxon>Eukaryota</taxon>
        <taxon>Sar</taxon>
        <taxon>Alveolata</taxon>
        <taxon>Apicomplexa</taxon>
        <taxon>Conoidasida</taxon>
        <taxon>Coccidia</taxon>
        <taxon>Eucoccidiorida</taxon>
        <taxon>Eimeriorina</taxon>
        <taxon>Sarcocystidae</taxon>
        <taxon>Neospora</taxon>
    </lineage>
</organism>
<feature type="compositionally biased region" description="Acidic residues" evidence="5">
    <location>
        <begin position="641"/>
        <end position="654"/>
    </location>
</feature>
<evidence type="ECO:0000256" key="5">
    <source>
        <dbReference type="SAM" id="MobiDB-lite"/>
    </source>
</evidence>
<evidence type="ECO:0000256" key="2">
    <source>
        <dbReference type="ARBA" id="ARBA00022737"/>
    </source>
</evidence>
<dbReference type="AlphaFoldDB" id="F0VND8"/>
<feature type="compositionally biased region" description="Basic and acidic residues" evidence="5">
    <location>
        <begin position="478"/>
        <end position="492"/>
    </location>
</feature>
<evidence type="ECO:0000256" key="3">
    <source>
        <dbReference type="HAMAP-Rule" id="MF_03037"/>
    </source>
</evidence>
<dbReference type="InterPro" id="IPR015943">
    <property type="entry name" value="WD40/YVTN_repeat-like_dom_sf"/>
</dbReference>
<comment type="similarity">
    <text evidence="3">Belongs to the WD repeat CIA1 family.</text>
</comment>
<feature type="repeat" description="WD" evidence="4">
    <location>
        <begin position="14"/>
        <end position="55"/>
    </location>
</feature>
<dbReference type="PROSITE" id="PS50082">
    <property type="entry name" value="WD_REPEATS_2"/>
    <property type="match status" value="5"/>
</dbReference>
<dbReference type="InParanoid" id="F0VND8"/>
<feature type="repeat" description="WD" evidence="4">
    <location>
        <begin position="389"/>
        <end position="420"/>
    </location>
</feature>
<dbReference type="SMART" id="SM00320">
    <property type="entry name" value="WD40"/>
    <property type="match status" value="7"/>
</dbReference>
<keyword evidence="2" id="KW-0677">Repeat</keyword>
<gene>
    <name evidence="7" type="ORF">BN1204_056580</name>
    <name evidence="6" type="ORF">NCLIV_056580</name>
</gene>
<dbReference type="OrthoDB" id="284782at2759"/>
<dbReference type="PANTHER" id="PTHR19920">
    <property type="entry name" value="WD40 PROTEIN CIAO1"/>
    <property type="match status" value="1"/>
</dbReference>
<feature type="region of interest" description="Disordered" evidence="5">
    <location>
        <begin position="269"/>
        <end position="304"/>
    </location>
</feature>
<accession>F0VND8</accession>
<reference evidence="7" key="4">
    <citation type="journal article" date="2015" name="PLoS ONE">
        <title>Comprehensive Evaluation of Toxoplasma gondii VEG and Neospora caninum LIV Genomes with Tachyzoite Stage Transcriptome and Proteome Defines Novel Transcript Features.</title>
        <authorList>
            <person name="Ramaprasad A."/>
            <person name="Mourier T."/>
            <person name="Naeem R."/>
            <person name="Malas T.B."/>
            <person name="Moussa E."/>
            <person name="Panigrahi A."/>
            <person name="Vermont S.J."/>
            <person name="Otto T.D."/>
            <person name="Wastling J."/>
            <person name="Pain A."/>
        </authorList>
    </citation>
    <scope>NUCLEOTIDE SEQUENCE</scope>
    <source>
        <strain evidence="7">Liverpool</strain>
    </source>
</reference>
<dbReference type="Proteomes" id="UP000007494">
    <property type="component" value="Chromosome XI"/>
</dbReference>
<dbReference type="OMA" id="FDSKCSI"/>
<reference evidence="8" key="3">
    <citation type="journal article" date="2012" name="PLoS Pathog.">
        <title>Comparative genomics of the apicomplexan parasites Toxoplasma gondii and Neospora caninum: Coccidia differing in host range and transmission strategy.</title>
        <authorList>
            <person name="Reid A.J."/>
            <person name="Vermont S.J."/>
            <person name="Cotton J.A."/>
            <person name="Harris D."/>
            <person name="Hill-Cawthorne G.A."/>
            <person name="Konen-Waisman S."/>
            <person name="Latham S.M."/>
            <person name="Mourier T."/>
            <person name="Norton R."/>
            <person name="Quail M.A."/>
            <person name="Sanders M."/>
            <person name="Shanmugam D."/>
            <person name="Sohal A."/>
            <person name="Wasmuth J.D."/>
            <person name="Brunk B."/>
            <person name="Grigg M.E."/>
            <person name="Howard J.C."/>
            <person name="Parkinson J."/>
            <person name="Roos D.S."/>
            <person name="Trees A.J."/>
            <person name="Berriman M."/>
            <person name="Pain A."/>
            <person name="Wastling J.M."/>
        </authorList>
    </citation>
    <scope>NUCLEOTIDE SEQUENCE [LARGE SCALE GENOMIC DNA]</scope>
    <source>
        <strain evidence="8">Liverpool</strain>
    </source>
</reference>
<reference evidence="6" key="2">
    <citation type="submission" date="2011-03" db="EMBL/GenBank/DDBJ databases">
        <title>Comparative genomics and transcriptomics of Neospora caninum and Toxoplasma gondii.</title>
        <authorList>
            <person name="Reid A.J."/>
            <person name="Sohal A."/>
            <person name="Harris D."/>
            <person name="Quail M."/>
            <person name="Sanders M."/>
            <person name="Berriman M."/>
            <person name="Wastling J.M."/>
            <person name="Pain A."/>
        </authorList>
    </citation>
    <scope>NUCLEOTIDE SEQUENCE</scope>
    <source>
        <strain evidence="6">Liverpool</strain>
    </source>
</reference>
<dbReference type="InterPro" id="IPR028608">
    <property type="entry name" value="CIAO1/Cia1"/>
</dbReference>
<feature type="compositionally biased region" description="Basic and acidic residues" evidence="5">
    <location>
        <begin position="85"/>
        <end position="98"/>
    </location>
</feature>
<dbReference type="InterPro" id="IPR036322">
    <property type="entry name" value="WD40_repeat_dom_sf"/>
</dbReference>
<feature type="repeat" description="WD" evidence="4">
    <location>
        <begin position="214"/>
        <end position="255"/>
    </location>
</feature>
<sequence length="786" mass="84341">MKTVSWRLRRVARLRGHVGCAWGAAWRADGGLLATCGTDRRICLWAPSATSAAETDAPGDRSPQARSGRRGDSEASTPPHRHTRRGTDESGPEPKERAPPGIHTATGDKSAGSVSVSQARGAPHEGGTRKPTSNGAQETRGDKGGSERSQVPSWHLIGVIDTSPTHTRTIRNVAFSPDGFWLAAASFDATVSVWCSNVAGVYRAPSRFTQVQVLEGPEHEVKCVAWSRTGRYLATCSRDKTVWIFESSQEDREEVEAFAESLRPRRRGRTSAFRGPRGLRDAVQRGGREDGAAGTEAERGRWGAKQEEDDNLFLEERRDWPPPCQLDVDLGDDGFFFVAAVLSGHSQDVKAVRWHPREDLCISASYDDTFRVWGPQGGTGSDWGLLQVVRAHSSTVLSLAFDRLGSRLATCSDDRHVKIWTCLDPQLSLALGESPAAPLSPRSSLPSPPATAFPVMSSEDLSEQALPSPHAAAGAVDAGKRADAHVLERESDASSAPNSLTSNTPASATSLSSRILPPWYVTGIFRGASLGGGRVSPGPAASGDGATVTEESQGDEGDTQAADGEGRRERGAREGRGDAEGGTSDDGERRSQTVCAEGNEGIRRTDACGGSVAETKSARPPTACTEDAEKNCLAGGRSGPSEDDQSDEGESDSEKEERDKDELKRQRPDRWRPEAALLSDIHKRPVYFVDWHQTLDIIVTASGDHALRFFAADADEEGTRAWGLLLCKPDAHYSDINCAVWNPATPSSSRRSEVLLGTTNARKTAALLASVDDDGKVAIWSLEKAS</sequence>
<feature type="compositionally biased region" description="Basic and acidic residues" evidence="5">
    <location>
        <begin position="564"/>
        <end position="579"/>
    </location>
</feature>
<dbReference type="eggNOG" id="KOG0645">
    <property type="taxonomic scope" value="Eukaryota"/>
</dbReference>
<keyword evidence="8" id="KW-1185">Reference proteome</keyword>
<dbReference type="PROSITE" id="PS50294">
    <property type="entry name" value="WD_REPEATS_REGION"/>
    <property type="match status" value="3"/>
</dbReference>
<dbReference type="RefSeq" id="XP_003885262.1">
    <property type="nucleotide sequence ID" value="XM_003885213.1"/>
</dbReference>
<dbReference type="InterPro" id="IPR001680">
    <property type="entry name" value="WD40_rpt"/>
</dbReference>